<comment type="similarity">
    <text evidence="2">Belongs to the transposase mutator family.</text>
</comment>
<evidence type="ECO:0000256" key="5">
    <source>
        <dbReference type="ARBA" id="ARBA00023172"/>
    </source>
</evidence>
<evidence type="ECO:0000256" key="1">
    <source>
        <dbReference type="ARBA" id="ARBA00002190"/>
    </source>
</evidence>
<feature type="non-terminal residue" evidence="7">
    <location>
        <position position="1"/>
    </location>
</feature>
<dbReference type="InterPro" id="IPR001207">
    <property type="entry name" value="Transposase_mutator"/>
</dbReference>
<comment type="function">
    <text evidence="1">Required for the transposition of the insertion element.</text>
</comment>
<dbReference type="EMBL" id="NXGD01000017">
    <property type="protein sequence ID" value="PRM99443.1"/>
    <property type="molecule type" value="Genomic_DNA"/>
</dbReference>
<evidence type="ECO:0000313" key="7">
    <source>
        <dbReference type="EMBL" id="PRM99978.1"/>
    </source>
</evidence>
<dbReference type="AlphaFoldDB" id="A0A2S9TM83"/>
<evidence type="ECO:0000256" key="2">
    <source>
        <dbReference type="ARBA" id="ARBA00010961"/>
    </source>
</evidence>
<dbReference type="GO" id="GO:0003677">
    <property type="term" value="F:DNA binding"/>
    <property type="evidence" value="ECO:0007669"/>
    <property type="project" value="UniProtKB-KW"/>
</dbReference>
<dbReference type="PANTHER" id="PTHR33217:SF8">
    <property type="entry name" value="MUTATOR FAMILY TRANSPOSASE"/>
    <property type="match status" value="1"/>
</dbReference>
<accession>A0A2S9TM83</accession>
<keyword evidence="5" id="KW-0233">DNA recombination</keyword>
<evidence type="ECO:0000256" key="4">
    <source>
        <dbReference type="ARBA" id="ARBA00023125"/>
    </source>
</evidence>
<dbReference type="GO" id="GO:0004803">
    <property type="term" value="F:transposase activity"/>
    <property type="evidence" value="ECO:0007669"/>
    <property type="project" value="InterPro"/>
</dbReference>
<dbReference type="PANTHER" id="PTHR33217">
    <property type="entry name" value="TRANSPOSASE FOR INSERTION SEQUENCE ELEMENT IS1081"/>
    <property type="match status" value="1"/>
</dbReference>
<dbReference type="EMBL" id="NXGD01000009">
    <property type="protein sequence ID" value="PRM99978.1"/>
    <property type="molecule type" value="Genomic_DNA"/>
</dbReference>
<dbReference type="Proteomes" id="UP000238811">
    <property type="component" value="Unassembled WGS sequence"/>
</dbReference>
<keyword evidence="3" id="KW-0815">Transposition</keyword>
<protein>
    <submittedName>
        <fullName evidence="7">IS256 family transposase</fullName>
    </submittedName>
</protein>
<evidence type="ECO:0000256" key="3">
    <source>
        <dbReference type="ARBA" id="ARBA00022578"/>
    </source>
</evidence>
<gene>
    <name evidence="7" type="ORF">CJ668_08175</name>
    <name evidence="6" type="ORF">CJ668_10510</name>
</gene>
<reference evidence="7 8" key="1">
    <citation type="submission" date="2017-09" db="EMBL/GenBank/DDBJ databases">
        <title>Reassesment of A. cryaerophilus.</title>
        <authorList>
            <person name="Perez-Cataluna A."/>
            <person name="Collado L."/>
            <person name="Salgado O."/>
            <person name="Lefinanco V."/>
            <person name="Figueras M.J."/>
        </authorList>
    </citation>
    <scope>NUCLEOTIDE SEQUENCE [LARGE SCALE GENOMIC DNA]</scope>
    <source>
        <strain evidence="7 8">LMG 10229</strain>
    </source>
</reference>
<keyword evidence="4" id="KW-0238">DNA-binding</keyword>
<dbReference type="GO" id="GO:0006313">
    <property type="term" value="P:DNA transposition"/>
    <property type="evidence" value="ECO:0007669"/>
    <property type="project" value="InterPro"/>
</dbReference>
<organism evidence="7 8">
    <name type="scientific">Aliarcobacter cryaerophilus</name>
    <dbReference type="NCBI Taxonomy" id="28198"/>
    <lineage>
        <taxon>Bacteria</taxon>
        <taxon>Pseudomonadati</taxon>
        <taxon>Campylobacterota</taxon>
        <taxon>Epsilonproteobacteria</taxon>
        <taxon>Campylobacterales</taxon>
        <taxon>Arcobacteraceae</taxon>
        <taxon>Aliarcobacter</taxon>
    </lineage>
</organism>
<name>A0A2S9TM83_9BACT</name>
<evidence type="ECO:0000313" key="8">
    <source>
        <dbReference type="Proteomes" id="UP000238811"/>
    </source>
</evidence>
<sequence length="66" mass="7673">ESVHRQFRTLTKTKGAFPNDDSLLKLLFMGIKNAQEKWTMPIRNWSLTLSQLAIHFEGRLDDSLNL</sequence>
<comment type="caution">
    <text evidence="7">The sequence shown here is derived from an EMBL/GenBank/DDBJ whole genome shotgun (WGS) entry which is preliminary data.</text>
</comment>
<evidence type="ECO:0000313" key="6">
    <source>
        <dbReference type="EMBL" id="PRM99443.1"/>
    </source>
</evidence>
<proteinExistence type="inferred from homology"/>